<evidence type="ECO:0000313" key="5">
    <source>
        <dbReference type="RefSeq" id="XP_035828814.1"/>
    </source>
</evidence>
<dbReference type="GeneID" id="101857839"/>
<protein>
    <submittedName>
        <fullName evidence="3 4">Uncharacterized protein LOC101857839</fullName>
    </submittedName>
</protein>
<keyword evidence="2" id="KW-1185">Reference proteome</keyword>
<dbReference type="RefSeq" id="XP_005110609.1">
    <property type="nucleotide sequence ID" value="XM_005110552.3"/>
</dbReference>
<feature type="compositionally biased region" description="Polar residues" evidence="1">
    <location>
        <begin position="291"/>
        <end position="302"/>
    </location>
</feature>
<name>A0ABM0K7I9_APLCA</name>
<feature type="region of interest" description="Disordered" evidence="1">
    <location>
        <begin position="291"/>
        <end position="314"/>
    </location>
</feature>
<feature type="compositionally biased region" description="Polar residues" evidence="1">
    <location>
        <begin position="114"/>
        <end position="131"/>
    </location>
</feature>
<evidence type="ECO:0000313" key="4">
    <source>
        <dbReference type="RefSeq" id="XP_005110609.1"/>
    </source>
</evidence>
<evidence type="ECO:0000313" key="2">
    <source>
        <dbReference type="Proteomes" id="UP000694888"/>
    </source>
</evidence>
<dbReference type="Proteomes" id="UP000694888">
    <property type="component" value="Unplaced"/>
</dbReference>
<dbReference type="RefSeq" id="XP_005110607.1">
    <property type="nucleotide sequence ID" value="XM_005110550.3"/>
</dbReference>
<accession>A0ABM0K7I9</accession>
<feature type="compositionally biased region" description="Polar residues" evidence="1">
    <location>
        <begin position="39"/>
        <end position="58"/>
    </location>
</feature>
<organism evidence="2 3">
    <name type="scientific">Aplysia californica</name>
    <name type="common">California sea hare</name>
    <dbReference type="NCBI Taxonomy" id="6500"/>
    <lineage>
        <taxon>Eukaryota</taxon>
        <taxon>Metazoa</taxon>
        <taxon>Spiralia</taxon>
        <taxon>Lophotrochozoa</taxon>
        <taxon>Mollusca</taxon>
        <taxon>Gastropoda</taxon>
        <taxon>Heterobranchia</taxon>
        <taxon>Euthyneura</taxon>
        <taxon>Tectipleura</taxon>
        <taxon>Aplysiida</taxon>
        <taxon>Aplysioidea</taxon>
        <taxon>Aplysiidae</taxon>
        <taxon>Aplysia</taxon>
    </lineage>
</organism>
<evidence type="ECO:0000313" key="3">
    <source>
        <dbReference type="RefSeq" id="XP_005110607.1"/>
    </source>
</evidence>
<gene>
    <name evidence="3 4 5" type="primary">LOC101857839</name>
</gene>
<reference evidence="3 4" key="1">
    <citation type="submission" date="2025-05" db="UniProtKB">
        <authorList>
            <consortium name="RefSeq"/>
        </authorList>
    </citation>
    <scope>IDENTIFICATION</scope>
</reference>
<dbReference type="RefSeq" id="XP_035828814.1">
    <property type="nucleotide sequence ID" value="XM_035972921.1"/>
</dbReference>
<feature type="region of interest" description="Disordered" evidence="1">
    <location>
        <begin position="39"/>
        <end position="64"/>
    </location>
</feature>
<evidence type="ECO:0000256" key="1">
    <source>
        <dbReference type="SAM" id="MobiDB-lite"/>
    </source>
</evidence>
<proteinExistence type="predicted"/>
<feature type="region of interest" description="Disordered" evidence="1">
    <location>
        <begin position="109"/>
        <end position="136"/>
    </location>
</feature>
<sequence>MSSWLGYTKKMLGSAISTIAQELEQTVVDFNDAVQVMGQSRETSNAETEGNKTNTPSFREQHLARESQELPKGPLTLDEHPEEQQITAATRQVATRTYLHSMSTWPTTCLPPSFITTQPKPSDSNNSSTQEESLKGYSCNSKVLKLSSDEEGSKYDKVNNHKALYAAYEYDTGCRYHRKGVLRMRLGEKRPGKVIRATSAESDKSQSGTFSPGNEILLASSVDRQSRVNESNRLLAAGTVDSSNSQALVPYSASGEAQVSPKWLGFFTFALAQVTSAVWMILDEPPRTSVASALSRSNSPQNVPYGRSPRKKSSDLKQQYLATKLEVHKTQNSSHHLRDQEDPLLLSPVSIRSTYSSESFEIIDASMAAEESEVAMLWSEYEDCQRENPDFDAYSGREPSNVKPSAQMTNSSAELINFDFSSLVSNRQWPNQSLEVDVTPQEAAGGELCTSSHDWVENHFTSDGKAPQCQCRGEGCNSSPPCTVHLYVVESDDGSSSFDVLSDPGEEEFIMF</sequence>